<dbReference type="PANTHER" id="PTHR24169:SF4">
    <property type="entry name" value="PROTO-ONCOGENE C-REL"/>
    <property type="match status" value="1"/>
</dbReference>
<dbReference type="InterPro" id="IPR000451">
    <property type="entry name" value="NFkB/Dor"/>
</dbReference>
<dbReference type="EMBL" id="AFYH01191404">
    <property type="status" value="NOT_ANNOTATED_CDS"/>
    <property type="molecule type" value="Genomic_DNA"/>
</dbReference>
<dbReference type="STRING" id="7897.ENSLACP00000009688"/>
<dbReference type="GO" id="GO:0045944">
    <property type="term" value="P:positive regulation of transcription by RNA polymerase II"/>
    <property type="evidence" value="ECO:0007669"/>
    <property type="project" value="TreeGrafter"/>
</dbReference>
<dbReference type="FunFam" id="2.60.40.10:FF:000046">
    <property type="entry name" value="Nuclear factor NF-kappa-B p105 subunit"/>
    <property type="match status" value="1"/>
</dbReference>
<dbReference type="HOGENOM" id="CLU_004343_5_0_1"/>
<dbReference type="GO" id="GO:0034097">
    <property type="term" value="P:response to cytokine"/>
    <property type="evidence" value="ECO:0007669"/>
    <property type="project" value="TreeGrafter"/>
</dbReference>
<dbReference type="InterPro" id="IPR008967">
    <property type="entry name" value="p53-like_TF_DNA-bd_sf"/>
</dbReference>
<dbReference type="InParanoid" id="H3AJ67"/>
<dbReference type="InterPro" id="IPR002909">
    <property type="entry name" value="IPT_dom"/>
</dbReference>
<organism evidence="3 4">
    <name type="scientific">Latimeria chalumnae</name>
    <name type="common">Coelacanth</name>
    <dbReference type="NCBI Taxonomy" id="7897"/>
    <lineage>
        <taxon>Eukaryota</taxon>
        <taxon>Metazoa</taxon>
        <taxon>Chordata</taxon>
        <taxon>Craniata</taxon>
        <taxon>Vertebrata</taxon>
        <taxon>Euteleostomi</taxon>
        <taxon>Coelacanthiformes</taxon>
        <taxon>Coelacanthidae</taxon>
        <taxon>Latimeria</taxon>
    </lineage>
</organism>
<dbReference type="EMBL" id="AFYH01191406">
    <property type="status" value="NOT_ANNOTATED_CDS"/>
    <property type="molecule type" value="Genomic_DNA"/>
</dbReference>
<dbReference type="GeneTree" id="ENSGT00940000158732"/>
<evidence type="ECO:0000259" key="2">
    <source>
        <dbReference type="PROSITE" id="PS50254"/>
    </source>
</evidence>
<dbReference type="GO" id="GO:0038061">
    <property type="term" value="P:non-canonical NF-kappaB signal transduction"/>
    <property type="evidence" value="ECO:0007669"/>
    <property type="project" value="TreeGrafter"/>
</dbReference>
<dbReference type="GO" id="GO:0033554">
    <property type="term" value="P:cellular response to stress"/>
    <property type="evidence" value="ECO:0007669"/>
    <property type="project" value="TreeGrafter"/>
</dbReference>
<dbReference type="FunCoup" id="H3AJ67">
    <property type="interactions" value="1585"/>
</dbReference>
<dbReference type="PROSITE" id="PS50254">
    <property type="entry name" value="REL_2"/>
    <property type="match status" value="1"/>
</dbReference>
<dbReference type="Gene3D" id="2.60.40.340">
    <property type="entry name" value="Rel homology domain (RHD), DNA-binding domain"/>
    <property type="match status" value="1"/>
</dbReference>
<keyword evidence="1" id="KW-0597">Phosphoprotein</keyword>
<dbReference type="InterPro" id="IPR014756">
    <property type="entry name" value="Ig_E-set"/>
</dbReference>
<dbReference type="eggNOG" id="ENOG502QQS6">
    <property type="taxonomic scope" value="Eukaryota"/>
</dbReference>
<dbReference type="InterPro" id="IPR013783">
    <property type="entry name" value="Ig-like_fold"/>
</dbReference>
<dbReference type="Gene3D" id="2.60.40.10">
    <property type="entry name" value="Immunoglobulins"/>
    <property type="match status" value="1"/>
</dbReference>
<dbReference type="GO" id="GO:0007249">
    <property type="term" value="P:canonical NF-kappaB signal transduction"/>
    <property type="evidence" value="ECO:0007669"/>
    <property type="project" value="TreeGrafter"/>
</dbReference>
<dbReference type="Pfam" id="PF00554">
    <property type="entry name" value="RHD_DNA_bind"/>
    <property type="match status" value="1"/>
</dbReference>
<dbReference type="Pfam" id="PF16179">
    <property type="entry name" value="RHD_dimer"/>
    <property type="match status" value="1"/>
</dbReference>
<evidence type="ECO:0000256" key="1">
    <source>
        <dbReference type="ARBA" id="ARBA00022553"/>
    </source>
</evidence>
<keyword evidence="4" id="KW-1185">Reference proteome</keyword>
<reference evidence="4" key="1">
    <citation type="submission" date="2011-08" db="EMBL/GenBank/DDBJ databases">
        <title>The draft genome of Latimeria chalumnae.</title>
        <authorList>
            <person name="Di Palma F."/>
            <person name="Alfoldi J."/>
            <person name="Johnson J."/>
            <person name="Berlin A."/>
            <person name="Gnerre S."/>
            <person name="Jaffe D."/>
            <person name="MacCallum I."/>
            <person name="Young S."/>
            <person name="Walker B.J."/>
            <person name="Lander E."/>
            <person name="Lindblad-Toh K."/>
        </authorList>
    </citation>
    <scope>NUCLEOTIDE SEQUENCE [LARGE SCALE GENOMIC DNA]</scope>
    <source>
        <strain evidence="4">Wild caught</strain>
    </source>
</reference>
<reference evidence="3" key="3">
    <citation type="submission" date="2025-09" db="UniProtKB">
        <authorList>
            <consortium name="Ensembl"/>
        </authorList>
    </citation>
    <scope>IDENTIFICATION</scope>
</reference>
<dbReference type="FunFam" id="2.60.40.340:FF:000003">
    <property type="entry name" value="NFkB p65 transcription factor"/>
    <property type="match status" value="1"/>
</dbReference>
<dbReference type="PRINTS" id="PR00057">
    <property type="entry name" value="NFKBTNSCPFCT"/>
</dbReference>
<dbReference type="InterPro" id="IPR030492">
    <property type="entry name" value="RHD_CS"/>
</dbReference>
<dbReference type="InterPro" id="IPR033926">
    <property type="entry name" value="IPT_NFkappaB"/>
</dbReference>
<dbReference type="InterPro" id="IPR011539">
    <property type="entry name" value="RHD_DNA_bind_dom"/>
</dbReference>
<protein>
    <submittedName>
        <fullName evidence="3">REL proto-onco, NF-kB subunit</fullName>
    </submittedName>
</protein>
<dbReference type="CDD" id="cd01177">
    <property type="entry name" value="IPT_NFkappaB"/>
    <property type="match status" value="1"/>
</dbReference>
<dbReference type="Proteomes" id="UP000008672">
    <property type="component" value="Unassembled WGS sequence"/>
</dbReference>
<sequence>MLIVVFSPKVKIFEQPRQRGMRFRYKCEGRSAGSIPGERSTDNNRSYPSIQIMNYSGKVRVRVILVTKNEPYSPHPHDLVGRDCRDGYYEAELGPERRVFCFQNLGIQCVRRKEVRDAILFRINRNINPFGVPQEQLLCIEDYDLNVVRLCFQVFLPDEHGNFTIVLPPVVSNPIYDNRAPNTAELRICRVNKNCGSVRGGDEIFLLCDKVQKDDIEVRFFTQNWEAKGTFSQADVHRQVAIVFRTPAFCRTNITEPMTVQMQLRRPSDQEVSEAMEFRYLPDEKDPYCHQEKKRRTGEVFQKFIQDFRPVQSLPELSKAIPFRCNTEERVIKKEPSNVFSPVVSTGPLLTQPSMATNYYQRPMNSELNHIMFPSPAVQPMHSSQHVSCSSTWTQLDLSTSVNTPKASIQNNLPVLDQCNPKSFLSQLNGDLKCIDSHGQNTVMPSVYKNYLNSSGVGGLSISQTDFSVSNINLACQGKSMSVAMADHMETEESRLLSVNLENAPFHSPMKLSEHSLPVMKNVQSIPTSTSDTEMSGEKLFSFFDNETCSQAYLYGVLGNQTEERYNAIASDCNSDLNDILDSIIEKEMNAIK</sequence>
<dbReference type="SMART" id="SM00429">
    <property type="entry name" value="IPT"/>
    <property type="match status" value="1"/>
</dbReference>
<evidence type="ECO:0000313" key="3">
    <source>
        <dbReference type="Ensembl" id="ENSLACP00000009688.1"/>
    </source>
</evidence>
<dbReference type="AlphaFoldDB" id="H3AJ67"/>
<gene>
    <name evidence="3" type="primary">REL</name>
</gene>
<proteinExistence type="predicted"/>
<dbReference type="EMBL" id="AFYH01191405">
    <property type="status" value="NOT_ANNOTATED_CDS"/>
    <property type="molecule type" value="Genomic_DNA"/>
</dbReference>
<dbReference type="GO" id="GO:0045087">
    <property type="term" value="P:innate immune response"/>
    <property type="evidence" value="ECO:0007669"/>
    <property type="project" value="TreeGrafter"/>
</dbReference>
<dbReference type="GO" id="GO:0006954">
    <property type="term" value="P:inflammatory response"/>
    <property type="evidence" value="ECO:0007669"/>
    <property type="project" value="TreeGrafter"/>
</dbReference>
<dbReference type="SUPFAM" id="SSF81296">
    <property type="entry name" value="E set domains"/>
    <property type="match status" value="1"/>
</dbReference>
<dbReference type="Ensembl" id="ENSLACT00000009763.1">
    <property type="protein sequence ID" value="ENSLACP00000009688.1"/>
    <property type="gene ID" value="ENSLACG00000008544.1"/>
</dbReference>
<name>H3AJ67_LATCH</name>
<dbReference type="GO" id="GO:0005634">
    <property type="term" value="C:nucleus"/>
    <property type="evidence" value="ECO:0007669"/>
    <property type="project" value="TreeGrafter"/>
</dbReference>
<dbReference type="InterPro" id="IPR032397">
    <property type="entry name" value="RHD_dimer"/>
</dbReference>
<dbReference type="GO" id="GO:0000978">
    <property type="term" value="F:RNA polymerase II cis-regulatory region sequence-specific DNA binding"/>
    <property type="evidence" value="ECO:0007669"/>
    <property type="project" value="TreeGrafter"/>
</dbReference>
<evidence type="ECO:0000313" key="4">
    <source>
        <dbReference type="Proteomes" id="UP000008672"/>
    </source>
</evidence>
<feature type="domain" description="RHD" evidence="2">
    <location>
        <begin position="5"/>
        <end position="182"/>
    </location>
</feature>
<dbReference type="SUPFAM" id="SSF49417">
    <property type="entry name" value="p53-like transcription factors"/>
    <property type="match status" value="1"/>
</dbReference>
<dbReference type="GO" id="GO:0000981">
    <property type="term" value="F:DNA-binding transcription factor activity, RNA polymerase II-specific"/>
    <property type="evidence" value="ECO:0007669"/>
    <property type="project" value="TreeGrafter"/>
</dbReference>
<dbReference type="InterPro" id="IPR037059">
    <property type="entry name" value="RHD_DNA_bind_dom_sf"/>
</dbReference>
<accession>H3AJ67</accession>
<dbReference type="GO" id="GO:0005737">
    <property type="term" value="C:cytoplasm"/>
    <property type="evidence" value="ECO:0007669"/>
    <property type="project" value="InterPro"/>
</dbReference>
<dbReference type="Bgee" id="ENSLACG00000008544">
    <property type="expression patterns" value="Expressed in pectoral fin and 6 other cell types or tissues"/>
</dbReference>
<reference evidence="3" key="2">
    <citation type="submission" date="2025-08" db="UniProtKB">
        <authorList>
            <consortium name="Ensembl"/>
        </authorList>
    </citation>
    <scope>IDENTIFICATION</scope>
</reference>
<dbReference type="PANTHER" id="PTHR24169">
    <property type="entry name" value="NUCLEAR FACTOR NF-KAPPA-B PROTEIN"/>
    <property type="match status" value="1"/>
</dbReference>
<dbReference type="PROSITE" id="PS01204">
    <property type="entry name" value="REL_1"/>
    <property type="match status" value="1"/>
</dbReference>